<dbReference type="Proteomes" id="UP000220214">
    <property type="component" value="Chromosome 12"/>
</dbReference>
<evidence type="ECO:0000313" key="13">
    <source>
        <dbReference type="EMBL" id="SCN27237.1"/>
    </source>
</evidence>
<reference evidence="11 16" key="1">
    <citation type="submission" date="2016-02" db="EMBL/GenBank/DDBJ databases">
        <authorList>
            <consortium name="Pathogen Informatics"/>
        </authorList>
    </citation>
    <scope>NUCLEOTIDE SEQUENCE [LARGE SCALE GENOMIC DNA]</scope>
    <source>
        <strain evidence="11 16">K173</strain>
        <strain evidence="12 20">NK65 ny</strain>
        <strain evidence="13 19">NK65e</strain>
        <strain evidence="15 17">SP11 Antwerpcl1</strain>
        <strain evidence="14 18">SP11 RLL</strain>
    </source>
</reference>
<feature type="transmembrane region" description="Helical" evidence="10">
    <location>
        <begin position="210"/>
        <end position="231"/>
    </location>
</feature>
<dbReference type="Proteomes" id="UP000069549">
    <property type="component" value="Chromosome 12"/>
</dbReference>
<accession>A0A0Y9YIE8</accession>
<evidence type="ECO:0000256" key="6">
    <source>
        <dbReference type="ARBA" id="ARBA00022970"/>
    </source>
</evidence>
<comment type="similarity">
    <text evidence="2">Belongs to the CRT-like transporter family.</text>
</comment>
<name>A0A0Y9YIE8_PLABE</name>
<evidence type="ECO:0000256" key="9">
    <source>
        <dbReference type="ARBA" id="ARBA00023157"/>
    </source>
</evidence>
<evidence type="ECO:0000256" key="10">
    <source>
        <dbReference type="SAM" id="Phobius"/>
    </source>
</evidence>
<dbReference type="GO" id="GO:0005774">
    <property type="term" value="C:vacuolar membrane"/>
    <property type="evidence" value="ECO:0007669"/>
    <property type="project" value="UniProtKB-SubCell"/>
</dbReference>
<protein>
    <submittedName>
        <fullName evidence="11">Chloroquine resistance transporter, putative</fullName>
    </submittedName>
</protein>
<dbReference type="Pfam" id="PF08627">
    <property type="entry name" value="CRT-like"/>
    <property type="match status" value="1"/>
</dbReference>
<organism evidence="11 16">
    <name type="scientific">Plasmodium berghei</name>
    <dbReference type="NCBI Taxonomy" id="5821"/>
    <lineage>
        <taxon>Eukaryota</taxon>
        <taxon>Sar</taxon>
        <taxon>Alveolata</taxon>
        <taxon>Apicomplexa</taxon>
        <taxon>Aconoidasida</taxon>
        <taxon>Haemosporida</taxon>
        <taxon>Plasmodiidae</taxon>
        <taxon>Plasmodium</taxon>
        <taxon>Plasmodium (Vinckeia)</taxon>
    </lineage>
</organism>
<dbReference type="GO" id="GO:0042910">
    <property type="term" value="F:xenobiotic transmembrane transporter activity"/>
    <property type="evidence" value="ECO:0007669"/>
    <property type="project" value="InterPro"/>
</dbReference>
<dbReference type="InterPro" id="IPR013936">
    <property type="entry name" value="CRT-like"/>
</dbReference>
<dbReference type="Proteomes" id="UP000219974">
    <property type="component" value="Chromosome 12"/>
</dbReference>
<evidence type="ECO:0000256" key="8">
    <source>
        <dbReference type="ARBA" id="ARBA00023136"/>
    </source>
</evidence>
<evidence type="ECO:0000256" key="3">
    <source>
        <dbReference type="ARBA" id="ARBA00022448"/>
    </source>
</evidence>
<keyword evidence="5 10" id="KW-0812">Transmembrane</keyword>
<evidence type="ECO:0000313" key="16">
    <source>
        <dbReference type="Proteomes" id="UP000069549"/>
    </source>
</evidence>
<feature type="transmembrane region" description="Helical" evidence="10">
    <location>
        <begin position="243"/>
        <end position="265"/>
    </location>
</feature>
<dbReference type="VEuPathDB" id="PlasmoDB:PBANKA_1219500"/>
<keyword evidence="6" id="KW-0029">Amino-acid transport</keyword>
<feature type="transmembrane region" description="Helical" evidence="10">
    <location>
        <begin position="316"/>
        <end position="338"/>
    </location>
</feature>
<dbReference type="Proteomes" id="UP000516480">
    <property type="component" value="Chromosome 12"/>
</dbReference>
<dbReference type="OMA" id="FAYIIPM"/>
<evidence type="ECO:0000313" key="19">
    <source>
        <dbReference type="Proteomes" id="UP000220214"/>
    </source>
</evidence>
<dbReference type="Proteomes" id="UP000219860">
    <property type="component" value="Chromosome 12"/>
</dbReference>
<gene>
    <name evidence="11" type="primary">CRT</name>
    <name evidence="11" type="ORF">PBK173_000332600</name>
    <name evidence="13" type="ORF">PBNK65E_000323200</name>
    <name evidence="12" type="ORF">PBNK65NY_000322800</name>
    <name evidence="15" type="ORF">PBSP11A_000323100</name>
    <name evidence="14" type="ORF">PBSP11RLL_000323100</name>
</gene>
<feature type="transmembrane region" description="Helical" evidence="10">
    <location>
        <begin position="131"/>
        <end position="150"/>
    </location>
</feature>
<sequence length="425" mass="48815">MTGIKKGKNKKKNMKNDDRYKELDSLITNGSEIGNNSGRSCVKRFFKIIGNEMKNNVYVYLLSILYLCVCVMNKVFAKRTLNKMGNYSFVTSETHNIICIIVFQLLYFIYRKTSSSSVYKNESQKNFGWQFFLISLLDASTVIISMIGLTRTTGNIQSFIMQLIIPVNMYFCFMFLGYRYHLFNYLGAFIILITIAVVETFLSFETQGENSIIFNLIMISALIPLSFSNMTREVVFKKHKINILRLNAMVVLFQFFTSLLVLPVYNIPFLKEIYMPFSEMSTNINNGLRCLFYGENTIVENCGVGMVKMCDNCEGAWKTFITFSFFNICDNLLACYIIDKFSTMTYTIVSCIQGPAITIAYYFKFLAGDAVRKPRILDFLTLFGYLFGTIIYRIGNIILEKKQVIKSQNSNDSEAELTSIETSRA</sequence>
<feature type="transmembrane region" description="Helical" evidence="10">
    <location>
        <begin position="375"/>
        <end position="395"/>
    </location>
</feature>
<dbReference type="PANTHER" id="PTHR31326">
    <property type="entry name" value="PROTEIN CLT2, CHLOROPLASTIC"/>
    <property type="match status" value="1"/>
</dbReference>
<feature type="transmembrane region" description="Helical" evidence="10">
    <location>
        <begin position="183"/>
        <end position="204"/>
    </location>
</feature>
<evidence type="ECO:0000256" key="2">
    <source>
        <dbReference type="ARBA" id="ARBA00006690"/>
    </source>
</evidence>
<dbReference type="EMBL" id="LT608148">
    <property type="protein sequence ID" value="SCM25017.1"/>
    <property type="molecule type" value="Genomic_DNA"/>
</dbReference>
<dbReference type="PIRSF" id="PIRSF037671">
    <property type="entry name" value="Transprt_Chloroquine_res"/>
    <property type="match status" value="1"/>
</dbReference>
<evidence type="ECO:0000313" key="20">
    <source>
        <dbReference type="Proteomes" id="UP000516480"/>
    </source>
</evidence>
<proteinExistence type="inferred from homology"/>
<feature type="transmembrane region" description="Helical" evidence="10">
    <location>
        <begin position="156"/>
        <end position="176"/>
    </location>
</feature>
<dbReference type="InterPro" id="IPR017258">
    <property type="entry name" value="Transprt_Chloroquine"/>
</dbReference>
<keyword evidence="4" id="KW-0926">Vacuole</keyword>
<evidence type="ECO:0000256" key="4">
    <source>
        <dbReference type="ARBA" id="ARBA00022554"/>
    </source>
</evidence>
<feature type="transmembrane region" description="Helical" evidence="10">
    <location>
        <begin position="345"/>
        <end position="363"/>
    </location>
</feature>
<dbReference type="EMBL" id="LT608260">
    <property type="protein sequence ID" value="SCO63663.1"/>
    <property type="molecule type" value="Genomic_DNA"/>
</dbReference>
<keyword evidence="8 10" id="KW-0472">Membrane</keyword>
<evidence type="ECO:0000313" key="14">
    <source>
        <dbReference type="EMBL" id="SCO61822.1"/>
    </source>
</evidence>
<evidence type="ECO:0000313" key="15">
    <source>
        <dbReference type="EMBL" id="SCO63663.1"/>
    </source>
</evidence>
<evidence type="ECO:0000313" key="11">
    <source>
        <dbReference type="EMBL" id="CXI77217.1"/>
    </source>
</evidence>
<feature type="transmembrane region" description="Helical" evidence="10">
    <location>
        <begin position="89"/>
        <end position="110"/>
    </location>
</feature>
<dbReference type="AlphaFoldDB" id="A0A0Y9YIE8"/>
<keyword evidence="9" id="KW-1015">Disulfide bond</keyword>
<evidence type="ECO:0000256" key="1">
    <source>
        <dbReference type="ARBA" id="ARBA00004128"/>
    </source>
</evidence>
<keyword evidence="7 10" id="KW-1133">Transmembrane helix</keyword>
<keyword evidence="3" id="KW-0813">Transport</keyword>
<evidence type="ECO:0000313" key="12">
    <source>
        <dbReference type="EMBL" id="SCM25017.1"/>
    </source>
</evidence>
<evidence type="ECO:0000313" key="18">
    <source>
        <dbReference type="Proteomes" id="UP000219974"/>
    </source>
</evidence>
<evidence type="ECO:0000313" key="17">
    <source>
        <dbReference type="Proteomes" id="UP000219860"/>
    </source>
</evidence>
<dbReference type="OrthoDB" id="416555at2759"/>
<dbReference type="PANTHER" id="PTHR31326:SF1">
    <property type="entry name" value="PROTEIN CLT2, CHLOROPLASTIC"/>
    <property type="match status" value="1"/>
</dbReference>
<dbReference type="EMBL" id="LT614638">
    <property type="protein sequence ID" value="SCN27237.1"/>
    <property type="molecule type" value="Genomic_DNA"/>
</dbReference>
<evidence type="ECO:0000256" key="7">
    <source>
        <dbReference type="ARBA" id="ARBA00022989"/>
    </source>
</evidence>
<comment type="subcellular location">
    <subcellularLocation>
        <location evidence="1">Vacuole membrane</location>
        <topology evidence="1">Multi-pass membrane protein</topology>
    </subcellularLocation>
</comment>
<feature type="transmembrane region" description="Helical" evidence="10">
    <location>
        <begin position="57"/>
        <end position="77"/>
    </location>
</feature>
<evidence type="ECO:0000256" key="5">
    <source>
        <dbReference type="ARBA" id="ARBA00022692"/>
    </source>
</evidence>
<dbReference type="EMBL" id="LT160032">
    <property type="protein sequence ID" value="CXI77217.1"/>
    <property type="molecule type" value="Genomic_DNA"/>
</dbReference>
<dbReference type="EMBL" id="LT608276">
    <property type="protein sequence ID" value="SCO61822.1"/>
    <property type="molecule type" value="Genomic_DNA"/>
</dbReference>
<dbReference type="GO" id="GO:0006865">
    <property type="term" value="P:amino acid transport"/>
    <property type="evidence" value="ECO:0007669"/>
    <property type="project" value="UniProtKB-KW"/>
</dbReference>